<dbReference type="InterPro" id="IPR037165">
    <property type="entry name" value="AldOxase/xan_DH_Mopterin-bd_sf"/>
</dbReference>
<keyword evidence="3" id="KW-1185">Reference proteome</keyword>
<comment type="caution">
    <text evidence="2">The sequence shown here is derived from an EMBL/GenBank/DDBJ whole genome shotgun (WGS) entry which is preliminary data.</text>
</comment>
<dbReference type="Proteomes" id="UP001633002">
    <property type="component" value="Unassembled WGS sequence"/>
</dbReference>
<accession>A0ABD3GCY7</accession>
<organism evidence="2 3">
    <name type="scientific">Riccia sorocarpa</name>
    <dbReference type="NCBI Taxonomy" id="122646"/>
    <lineage>
        <taxon>Eukaryota</taxon>
        <taxon>Viridiplantae</taxon>
        <taxon>Streptophyta</taxon>
        <taxon>Embryophyta</taxon>
        <taxon>Marchantiophyta</taxon>
        <taxon>Marchantiopsida</taxon>
        <taxon>Marchantiidae</taxon>
        <taxon>Marchantiales</taxon>
        <taxon>Ricciaceae</taxon>
        <taxon>Riccia</taxon>
    </lineage>
</organism>
<evidence type="ECO:0000256" key="1">
    <source>
        <dbReference type="ARBA" id="ARBA00022505"/>
    </source>
</evidence>
<dbReference type="PANTHER" id="PTHR11908:SF132">
    <property type="entry name" value="ALDEHYDE OXIDASE 1-RELATED"/>
    <property type="match status" value="1"/>
</dbReference>
<sequence length="223" mass="25003">MVSIYRNTDMEFCGGRHECKATYSVEFNEDGIITSLDTSVLMNGGSGNIYMDLLAIHQEELKWVRVSSQRFSRLLHMVFLACGAKTLPGKCLCPKSELCRTIQLSLGNGSSTETGLTSEGTCVAVLNACNILVDTLRPVLMELQSDTEESASWEAVVQKVWRADKNWLLYFLARLREREERLVTMVLVKLVLELDSVMERFVGLVGSTGMELVQHWDSLTLGR</sequence>
<dbReference type="InterPro" id="IPR016208">
    <property type="entry name" value="Ald_Oxase/xanthine_DH-like"/>
</dbReference>
<dbReference type="Gene3D" id="3.30.365.10">
    <property type="entry name" value="Aldehyde oxidase/xanthine dehydrogenase, molybdopterin binding domain"/>
    <property type="match status" value="1"/>
</dbReference>
<dbReference type="EMBL" id="JBJQOH010000008">
    <property type="protein sequence ID" value="KAL3677028.1"/>
    <property type="molecule type" value="Genomic_DNA"/>
</dbReference>
<dbReference type="SUPFAM" id="SSF56003">
    <property type="entry name" value="Molybdenum cofactor-binding domain"/>
    <property type="match status" value="1"/>
</dbReference>
<name>A0ABD3GCY7_9MARC</name>
<evidence type="ECO:0000313" key="3">
    <source>
        <dbReference type="Proteomes" id="UP001633002"/>
    </source>
</evidence>
<evidence type="ECO:0000313" key="2">
    <source>
        <dbReference type="EMBL" id="KAL3677028.1"/>
    </source>
</evidence>
<proteinExistence type="predicted"/>
<gene>
    <name evidence="2" type="ORF">R1sor_026976</name>
</gene>
<reference evidence="2 3" key="1">
    <citation type="submission" date="2024-09" db="EMBL/GenBank/DDBJ databases">
        <title>Chromosome-scale assembly of Riccia sorocarpa.</title>
        <authorList>
            <person name="Paukszto L."/>
        </authorList>
    </citation>
    <scope>NUCLEOTIDE SEQUENCE [LARGE SCALE GENOMIC DNA]</scope>
    <source>
        <strain evidence="2">LP-2024</strain>
        <tissue evidence="2">Aerial parts of the thallus</tissue>
    </source>
</reference>
<dbReference type="AlphaFoldDB" id="A0ABD3GCY7"/>
<dbReference type="PANTHER" id="PTHR11908">
    <property type="entry name" value="XANTHINE DEHYDROGENASE"/>
    <property type="match status" value="1"/>
</dbReference>
<protein>
    <submittedName>
        <fullName evidence="2">Uncharacterized protein</fullName>
    </submittedName>
</protein>
<keyword evidence="1" id="KW-0500">Molybdenum</keyword>